<comment type="caution">
    <text evidence="7">The sequence shown here is derived from an EMBL/GenBank/DDBJ whole genome shotgun (WGS) entry which is preliminary data.</text>
</comment>
<organism evidence="7 13">
    <name type="scientific">Phytophthora fragariae</name>
    <dbReference type="NCBI Taxonomy" id="53985"/>
    <lineage>
        <taxon>Eukaryota</taxon>
        <taxon>Sar</taxon>
        <taxon>Stramenopiles</taxon>
        <taxon>Oomycota</taxon>
        <taxon>Peronosporomycetes</taxon>
        <taxon>Peronosporales</taxon>
        <taxon>Peronosporaceae</taxon>
        <taxon>Phytophthora</taxon>
    </lineage>
</organism>
<dbReference type="EMBL" id="QXGC01000664">
    <property type="protein sequence ID" value="KAE9225552.1"/>
    <property type="molecule type" value="Genomic_DNA"/>
</dbReference>
<dbReference type="Proteomes" id="UP000433483">
    <property type="component" value="Unassembled WGS sequence"/>
</dbReference>
<dbReference type="EMBL" id="QXGF01000744">
    <property type="protein sequence ID" value="KAE8936150.1"/>
    <property type="molecule type" value="Genomic_DNA"/>
</dbReference>
<dbReference type="Proteomes" id="UP000440367">
    <property type="component" value="Unassembled WGS sequence"/>
</dbReference>
<dbReference type="Proteomes" id="UP000440732">
    <property type="component" value="Unassembled WGS sequence"/>
</dbReference>
<evidence type="ECO:0000313" key="18">
    <source>
        <dbReference type="Proteomes" id="UP000488956"/>
    </source>
</evidence>
<protein>
    <submittedName>
        <fullName evidence="7">Uncharacterized protein</fullName>
    </submittedName>
</protein>
<dbReference type="AlphaFoldDB" id="A0A6A3YEG7"/>
<gene>
    <name evidence="9" type="ORF">PF001_g15814</name>
    <name evidence="7" type="ORF">PF002_g16844</name>
    <name evidence="8" type="ORF">PF004_g11901</name>
    <name evidence="6" type="ORF">PF005_g15187</name>
    <name evidence="5" type="ORF">PF006_g11938</name>
    <name evidence="4" type="ORF">PF007_g16314</name>
    <name evidence="1" type="ORF">PF009_g13913</name>
    <name evidence="3" type="ORF">PF010_g16049</name>
    <name evidence="2" type="ORF">PF011_g15212</name>
</gene>
<evidence type="ECO:0000313" key="9">
    <source>
        <dbReference type="EMBL" id="KAE9298677.1"/>
    </source>
</evidence>
<evidence type="ECO:0000313" key="15">
    <source>
        <dbReference type="Proteomes" id="UP000441208"/>
    </source>
</evidence>
<dbReference type="EMBL" id="QXGB01000931">
    <property type="protein sequence ID" value="KAE9200841.1"/>
    <property type="molecule type" value="Genomic_DNA"/>
</dbReference>
<dbReference type="EMBL" id="QXGA01000653">
    <property type="protein sequence ID" value="KAE9142998.1"/>
    <property type="molecule type" value="Genomic_DNA"/>
</dbReference>
<evidence type="ECO:0000313" key="16">
    <source>
        <dbReference type="Proteomes" id="UP000460718"/>
    </source>
</evidence>
<evidence type="ECO:0000313" key="2">
    <source>
        <dbReference type="EMBL" id="KAE8998054.1"/>
    </source>
</evidence>
<dbReference type="EMBL" id="QXGE01001049">
    <property type="protein sequence ID" value="KAE9298677.1"/>
    <property type="molecule type" value="Genomic_DNA"/>
</dbReference>
<dbReference type="Proteomes" id="UP000429523">
    <property type="component" value="Unassembled WGS sequence"/>
</dbReference>
<dbReference type="EMBL" id="QXFW01001023">
    <property type="protein sequence ID" value="KAE8998054.1"/>
    <property type="molecule type" value="Genomic_DNA"/>
</dbReference>
<dbReference type="EMBL" id="QXFZ01001043">
    <property type="protein sequence ID" value="KAE9098302.1"/>
    <property type="molecule type" value="Genomic_DNA"/>
</dbReference>
<evidence type="ECO:0000313" key="8">
    <source>
        <dbReference type="EMBL" id="KAE9225552.1"/>
    </source>
</evidence>
<reference evidence="10 11" key="1">
    <citation type="submission" date="2018-08" db="EMBL/GenBank/DDBJ databases">
        <title>Genomic investigation of the strawberry pathogen Phytophthora fragariae indicates pathogenicity is determined by transcriptional variation in three key races.</title>
        <authorList>
            <person name="Adams T.M."/>
            <person name="Armitage A.D."/>
            <person name="Sobczyk M.K."/>
            <person name="Bates H.J."/>
            <person name="Dunwell J.M."/>
            <person name="Nellist C.F."/>
            <person name="Harrison R.J."/>
        </authorList>
    </citation>
    <scope>NUCLEOTIDE SEQUENCE [LARGE SCALE GENOMIC DNA]</scope>
    <source>
        <strain evidence="9 12">A4</strain>
        <strain evidence="7 13">BC-1</strain>
        <strain evidence="8 17">BC-23</strain>
        <strain evidence="6 11">NOV-27</strain>
        <strain evidence="5 14">NOV-5</strain>
        <strain evidence="4 15">NOV-71</strain>
        <strain evidence="1 10">NOV-9</strain>
        <strain evidence="3 18">ONT-3</strain>
        <strain evidence="2 16">SCRP245</strain>
    </source>
</reference>
<evidence type="ECO:0000313" key="7">
    <source>
        <dbReference type="EMBL" id="KAE9217275.1"/>
    </source>
</evidence>
<dbReference type="EMBL" id="QXGD01001017">
    <property type="protein sequence ID" value="KAE9217275.1"/>
    <property type="molecule type" value="Genomic_DNA"/>
</dbReference>
<keyword evidence="11" id="KW-1185">Reference proteome</keyword>
<sequence length="47" mass="5363">MRAQKKNQVLLAIDYVGPMQVAVREGFTGMANIVVELFHLEMTFPLR</sequence>
<evidence type="ECO:0000313" key="3">
    <source>
        <dbReference type="EMBL" id="KAE9097209.1"/>
    </source>
</evidence>
<evidence type="ECO:0000313" key="12">
    <source>
        <dbReference type="Proteomes" id="UP000437068"/>
    </source>
</evidence>
<evidence type="ECO:0000313" key="10">
    <source>
        <dbReference type="Proteomes" id="UP000429523"/>
    </source>
</evidence>
<evidence type="ECO:0000313" key="11">
    <source>
        <dbReference type="Proteomes" id="UP000433483"/>
    </source>
</evidence>
<accession>A0A6A3YEG7</accession>
<evidence type="ECO:0000313" key="1">
    <source>
        <dbReference type="EMBL" id="KAE8936150.1"/>
    </source>
</evidence>
<proteinExistence type="predicted"/>
<dbReference type="OrthoDB" id="413361at2759"/>
<evidence type="ECO:0000313" key="4">
    <source>
        <dbReference type="EMBL" id="KAE9098302.1"/>
    </source>
</evidence>
<evidence type="ECO:0000313" key="17">
    <source>
        <dbReference type="Proteomes" id="UP000476176"/>
    </source>
</evidence>
<evidence type="ECO:0000313" key="6">
    <source>
        <dbReference type="EMBL" id="KAE9200841.1"/>
    </source>
</evidence>
<dbReference type="Proteomes" id="UP000476176">
    <property type="component" value="Unassembled WGS sequence"/>
</dbReference>
<name>A0A6A3YEG7_9STRA</name>
<evidence type="ECO:0000313" key="5">
    <source>
        <dbReference type="EMBL" id="KAE9142998.1"/>
    </source>
</evidence>
<evidence type="ECO:0000313" key="14">
    <source>
        <dbReference type="Proteomes" id="UP000440732"/>
    </source>
</evidence>
<evidence type="ECO:0000313" key="13">
    <source>
        <dbReference type="Proteomes" id="UP000440367"/>
    </source>
</evidence>
<dbReference type="Proteomes" id="UP000460718">
    <property type="component" value="Unassembled WGS sequence"/>
</dbReference>
<dbReference type="Proteomes" id="UP000437068">
    <property type="component" value="Unassembled WGS sequence"/>
</dbReference>
<dbReference type="Proteomes" id="UP000488956">
    <property type="component" value="Unassembled WGS sequence"/>
</dbReference>
<dbReference type="EMBL" id="QXFX01001078">
    <property type="protein sequence ID" value="KAE9097209.1"/>
    <property type="molecule type" value="Genomic_DNA"/>
</dbReference>
<dbReference type="Proteomes" id="UP000441208">
    <property type="component" value="Unassembled WGS sequence"/>
</dbReference>